<reference evidence="2" key="2">
    <citation type="submission" date="2018-12" db="UniProtKB">
        <authorList>
            <consortium name="WormBaseParasite"/>
        </authorList>
    </citation>
    <scope>IDENTIFICATION</scope>
    <source>
        <strain evidence="2">Puerto Rican</strain>
    </source>
</reference>
<reference evidence="1" key="1">
    <citation type="journal article" date="2012" name="PLoS Negl. Trop. Dis.">
        <title>A systematically improved high quality genome and transcriptome of the human blood fluke Schistosoma mansoni.</title>
        <authorList>
            <person name="Protasio A.V."/>
            <person name="Tsai I.J."/>
            <person name="Babbage A."/>
            <person name="Nichol S."/>
            <person name="Hunt M."/>
            <person name="Aslett M.A."/>
            <person name="De Silva N."/>
            <person name="Velarde G.S."/>
            <person name="Anderson T.J."/>
            <person name="Clark R.C."/>
            <person name="Davidson C."/>
            <person name="Dillon G.P."/>
            <person name="Holroyd N.E."/>
            <person name="LoVerde P.T."/>
            <person name="Lloyd C."/>
            <person name="McQuillan J."/>
            <person name="Oliveira G."/>
            <person name="Otto T.D."/>
            <person name="Parker-Manuel S.J."/>
            <person name="Quail M.A."/>
            <person name="Wilson R.A."/>
            <person name="Zerlotini A."/>
            <person name="Dunne D.W."/>
            <person name="Berriman M."/>
        </authorList>
    </citation>
    <scope>NUCLEOTIDE SEQUENCE [LARGE SCALE GENOMIC DNA]</scope>
    <source>
        <strain evidence="1">Puerto Rican</strain>
    </source>
</reference>
<dbReference type="WBParaSite" id="Smp_205660.1">
    <property type="protein sequence ID" value="Smp_205660.1"/>
    <property type="gene ID" value="Smp_205660"/>
</dbReference>
<dbReference type="KEGG" id="smm:Smp_205660"/>
<dbReference type="OrthoDB" id="10413461at2759"/>
<accession>G4M225</accession>
<dbReference type="PhylomeDB" id="G4M225"/>
<proteinExistence type="predicted"/>
<dbReference type="HOGENOM" id="CLU_1316882_0_0_1"/>
<sequence length="209" mass="23606">MIKKTDLVLVDADFSNDPLFPNETPNKFEGNISEKSNSDVISNVICRHNGSISSNILNECDKYVPNESNYSHISDVIVSDVGCSYEQCLLSRIPCQWYDESEGIASFPEAIREPVCPDMEFAQAENPNQVQDYPNEYEGDSCFPFDCFAGESSLDESHVLTTHINAYLSVYSNMKNKENMYDYVCGSQVHMLECLKLPVSVYPQILTYD</sequence>
<dbReference type="RefSeq" id="XP_018644760.1">
    <property type="nucleotide sequence ID" value="XM_018797153.1"/>
</dbReference>
<evidence type="ECO:0000313" key="1">
    <source>
        <dbReference type="Proteomes" id="UP000008854"/>
    </source>
</evidence>
<name>G4M225_SCHMA</name>
<evidence type="ECO:0000313" key="2">
    <source>
        <dbReference type="WBParaSite" id="Smp_205660.1"/>
    </source>
</evidence>
<dbReference type="Proteomes" id="UP000008854">
    <property type="component" value="Unassembled WGS sequence"/>
</dbReference>
<keyword evidence="1" id="KW-1185">Reference proteome</keyword>
<dbReference type="GeneID" id="29830820"/>
<dbReference type="AlphaFoldDB" id="G4M225"/>
<organism evidence="1 2">
    <name type="scientific">Schistosoma mansoni</name>
    <name type="common">Blood fluke</name>
    <dbReference type="NCBI Taxonomy" id="6183"/>
    <lineage>
        <taxon>Eukaryota</taxon>
        <taxon>Metazoa</taxon>
        <taxon>Spiralia</taxon>
        <taxon>Lophotrochozoa</taxon>
        <taxon>Platyhelminthes</taxon>
        <taxon>Trematoda</taxon>
        <taxon>Digenea</taxon>
        <taxon>Strigeidida</taxon>
        <taxon>Schistosomatoidea</taxon>
        <taxon>Schistosomatidae</taxon>
        <taxon>Schistosoma</taxon>
    </lineage>
</organism>
<protein>
    <submittedName>
        <fullName evidence="2">Ovule protein</fullName>
    </submittedName>
</protein>
<dbReference type="CTD" id="29830820"/>
<dbReference type="InParanoid" id="G4M225"/>